<dbReference type="InterPro" id="IPR029052">
    <property type="entry name" value="Metallo-depent_PP-like"/>
</dbReference>
<evidence type="ECO:0000313" key="6">
    <source>
        <dbReference type="Proteomes" id="UP000322699"/>
    </source>
</evidence>
<dbReference type="GO" id="GO:0016020">
    <property type="term" value="C:membrane"/>
    <property type="evidence" value="ECO:0007669"/>
    <property type="project" value="GOC"/>
</dbReference>
<dbReference type="CDD" id="cd07385">
    <property type="entry name" value="MPP_YkuE_C"/>
    <property type="match status" value="1"/>
</dbReference>
<feature type="transmembrane region" description="Helical" evidence="3">
    <location>
        <begin position="6"/>
        <end position="29"/>
    </location>
</feature>
<feature type="transmembrane region" description="Helical" evidence="3">
    <location>
        <begin position="88"/>
        <end position="109"/>
    </location>
</feature>
<dbReference type="AlphaFoldDB" id="A0A5B1CP95"/>
<dbReference type="EMBL" id="VRLW01000001">
    <property type="protein sequence ID" value="KAA1262071.1"/>
    <property type="molecule type" value="Genomic_DNA"/>
</dbReference>
<dbReference type="InterPro" id="IPR051158">
    <property type="entry name" value="Metallophosphoesterase_sf"/>
</dbReference>
<dbReference type="Proteomes" id="UP000322699">
    <property type="component" value="Unassembled WGS sequence"/>
</dbReference>
<keyword evidence="6" id="KW-1185">Reference proteome</keyword>
<evidence type="ECO:0000256" key="1">
    <source>
        <dbReference type="ARBA" id="ARBA00022723"/>
    </source>
</evidence>
<evidence type="ECO:0000259" key="4">
    <source>
        <dbReference type="Pfam" id="PF00149"/>
    </source>
</evidence>
<sequence>MISVTIWRIVLIAVFFGHFGLMLSLYNRINGVGMARRTVKRIVKVMFLYTILLPPIVWWLNQQALSDRWMGQVAVIRGDGDASLPLALIGYGIVCLAAYVVLGIPWLIFRPIFGLEWVKVKKKSEVVSVDRVCNVPLALTKKCKIESRLPLNQLFELSIDTIELPVVGLPLALDGYKIAQLSDIHLTGDVHPDFARYAVQRATAWGPDLMAITGDIIDKQSCIDWLGDIFGAAEATDGCYYVLGNHDTRVVDSWQTREAMDRAGWTDLGSRSLRTNLRGVPTLMIGNEHPWYERPVIQQKGEEEFRFLVSHSPDQIGWARRHDVQLMLAGHTHGGQGRLPLAGPLLSPSYHGSRFASGDFFKPPTTMHVSRGLCGTHLLRINCRPELSLLVLRRAGGPG</sequence>
<dbReference type="GO" id="GO:0046872">
    <property type="term" value="F:metal ion binding"/>
    <property type="evidence" value="ECO:0007669"/>
    <property type="project" value="UniProtKB-KW"/>
</dbReference>
<keyword evidence="2 5" id="KW-0378">Hydrolase</keyword>
<gene>
    <name evidence="5" type="ORF">LF1_46320</name>
</gene>
<dbReference type="RefSeq" id="WP_068261773.1">
    <property type="nucleotide sequence ID" value="NZ_LWSK01000028.1"/>
</dbReference>
<protein>
    <submittedName>
        <fullName evidence="5">Putative metallophosphoesterase</fullName>
        <ecNumber evidence="5">3.1.-.-</ecNumber>
    </submittedName>
</protein>
<organism evidence="5 6">
    <name type="scientific">Rubripirellula obstinata</name>
    <dbReference type="NCBI Taxonomy" id="406547"/>
    <lineage>
        <taxon>Bacteria</taxon>
        <taxon>Pseudomonadati</taxon>
        <taxon>Planctomycetota</taxon>
        <taxon>Planctomycetia</taxon>
        <taxon>Pirellulales</taxon>
        <taxon>Pirellulaceae</taxon>
        <taxon>Rubripirellula</taxon>
    </lineage>
</organism>
<dbReference type="Gene3D" id="3.60.21.10">
    <property type="match status" value="1"/>
</dbReference>
<comment type="caution">
    <text evidence="5">The sequence shown here is derived from an EMBL/GenBank/DDBJ whole genome shotgun (WGS) entry which is preliminary data.</text>
</comment>
<evidence type="ECO:0000256" key="2">
    <source>
        <dbReference type="ARBA" id="ARBA00022801"/>
    </source>
</evidence>
<dbReference type="InterPro" id="IPR004843">
    <property type="entry name" value="Calcineurin-like_PHP"/>
</dbReference>
<accession>A0A5B1CP95</accession>
<evidence type="ECO:0000313" key="5">
    <source>
        <dbReference type="EMBL" id="KAA1262071.1"/>
    </source>
</evidence>
<keyword evidence="1" id="KW-0479">Metal-binding</keyword>
<dbReference type="EC" id="3.1.-.-" evidence="5"/>
<dbReference type="GO" id="GO:0008758">
    <property type="term" value="F:UDP-2,3-diacylglucosamine hydrolase activity"/>
    <property type="evidence" value="ECO:0007669"/>
    <property type="project" value="TreeGrafter"/>
</dbReference>
<dbReference type="SUPFAM" id="SSF56300">
    <property type="entry name" value="Metallo-dependent phosphatases"/>
    <property type="match status" value="1"/>
</dbReference>
<keyword evidence="3" id="KW-0472">Membrane</keyword>
<dbReference type="PANTHER" id="PTHR31302">
    <property type="entry name" value="TRANSMEMBRANE PROTEIN WITH METALLOPHOSPHOESTERASE DOMAIN-RELATED"/>
    <property type="match status" value="1"/>
</dbReference>
<feature type="domain" description="Calcineurin-like phosphoesterase" evidence="4">
    <location>
        <begin position="177"/>
        <end position="334"/>
    </location>
</feature>
<proteinExistence type="predicted"/>
<keyword evidence="3" id="KW-1133">Transmembrane helix</keyword>
<name>A0A5B1CP95_9BACT</name>
<evidence type="ECO:0000256" key="3">
    <source>
        <dbReference type="SAM" id="Phobius"/>
    </source>
</evidence>
<reference evidence="5 6" key="1">
    <citation type="submission" date="2019-08" db="EMBL/GenBank/DDBJ databases">
        <title>Deep-cultivation of Planctomycetes and their phenomic and genomic characterization uncovers novel biology.</title>
        <authorList>
            <person name="Wiegand S."/>
            <person name="Jogler M."/>
            <person name="Boedeker C."/>
            <person name="Pinto D."/>
            <person name="Vollmers J."/>
            <person name="Rivas-Marin E."/>
            <person name="Kohn T."/>
            <person name="Peeters S.H."/>
            <person name="Heuer A."/>
            <person name="Rast P."/>
            <person name="Oberbeckmann S."/>
            <person name="Bunk B."/>
            <person name="Jeske O."/>
            <person name="Meyerdierks A."/>
            <person name="Storesund J.E."/>
            <person name="Kallscheuer N."/>
            <person name="Luecker S."/>
            <person name="Lage O.M."/>
            <person name="Pohl T."/>
            <person name="Merkel B.J."/>
            <person name="Hornburger P."/>
            <person name="Mueller R.-W."/>
            <person name="Bruemmer F."/>
            <person name="Labrenz M."/>
            <person name="Spormann A.M."/>
            <person name="Op Den Camp H."/>
            <person name="Overmann J."/>
            <person name="Amann R."/>
            <person name="Jetten M.S.M."/>
            <person name="Mascher T."/>
            <person name="Medema M.H."/>
            <person name="Devos D.P."/>
            <person name="Kaster A.-K."/>
            <person name="Ovreas L."/>
            <person name="Rohde M."/>
            <person name="Galperin M.Y."/>
            <person name="Jogler C."/>
        </authorList>
    </citation>
    <scope>NUCLEOTIDE SEQUENCE [LARGE SCALE GENOMIC DNA]</scope>
    <source>
        <strain evidence="5 6">LF1</strain>
    </source>
</reference>
<feature type="transmembrane region" description="Helical" evidence="3">
    <location>
        <begin position="41"/>
        <end position="60"/>
    </location>
</feature>
<keyword evidence="3" id="KW-0812">Transmembrane</keyword>
<dbReference type="GO" id="GO:0009245">
    <property type="term" value="P:lipid A biosynthetic process"/>
    <property type="evidence" value="ECO:0007669"/>
    <property type="project" value="TreeGrafter"/>
</dbReference>
<dbReference type="Pfam" id="PF00149">
    <property type="entry name" value="Metallophos"/>
    <property type="match status" value="1"/>
</dbReference>
<dbReference type="PANTHER" id="PTHR31302:SF31">
    <property type="entry name" value="PHOSPHODIESTERASE YAEI"/>
    <property type="match status" value="1"/>
</dbReference>